<reference evidence="2" key="1">
    <citation type="journal article" date="2019" name="Int. J. Syst. Evol. Microbiol.">
        <title>The Global Catalogue of Microorganisms (GCM) 10K type strain sequencing project: providing services to taxonomists for standard genome sequencing and annotation.</title>
        <authorList>
            <consortium name="The Broad Institute Genomics Platform"/>
            <consortium name="The Broad Institute Genome Sequencing Center for Infectious Disease"/>
            <person name="Wu L."/>
            <person name="Ma J."/>
        </authorList>
    </citation>
    <scope>NUCLEOTIDE SEQUENCE [LARGE SCALE GENOMIC DNA]</scope>
    <source>
        <strain evidence="2">JCM 17027</strain>
    </source>
</reference>
<accession>A0ABP7NUA5</accession>
<sequence>MRPFHALVAPLYFFDRCGSGSGSGGEDRGLHMARTWEVAAGRLSLGLAVLLHRTVAGEAARKRLRNWRDAALRGAHRRGLPVEAIAARTRLSQSRVRAVVTGGKPPPVDRAA</sequence>
<name>A0ABP7NUA5_9ACTN</name>
<protein>
    <submittedName>
        <fullName evidence="1">Uncharacterized protein</fullName>
    </submittedName>
</protein>
<proteinExistence type="predicted"/>
<organism evidence="1 2">
    <name type="scientific">Streptomyces marokkonensis</name>
    <dbReference type="NCBI Taxonomy" id="324855"/>
    <lineage>
        <taxon>Bacteria</taxon>
        <taxon>Bacillati</taxon>
        <taxon>Actinomycetota</taxon>
        <taxon>Actinomycetes</taxon>
        <taxon>Kitasatosporales</taxon>
        <taxon>Streptomycetaceae</taxon>
        <taxon>Streptomyces</taxon>
    </lineage>
</organism>
<gene>
    <name evidence="1" type="ORF">GCM10022384_04740</name>
</gene>
<dbReference type="EMBL" id="BAABCQ010000005">
    <property type="protein sequence ID" value="GAA3954328.1"/>
    <property type="molecule type" value="Genomic_DNA"/>
</dbReference>
<evidence type="ECO:0000313" key="1">
    <source>
        <dbReference type="EMBL" id="GAA3954328.1"/>
    </source>
</evidence>
<keyword evidence="2" id="KW-1185">Reference proteome</keyword>
<dbReference type="Proteomes" id="UP001500034">
    <property type="component" value="Unassembled WGS sequence"/>
</dbReference>
<comment type="caution">
    <text evidence="1">The sequence shown here is derived from an EMBL/GenBank/DDBJ whole genome shotgun (WGS) entry which is preliminary data.</text>
</comment>
<evidence type="ECO:0000313" key="2">
    <source>
        <dbReference type="Proteomes" id="UP001500034"/>
    </source>
</evidence>